<dbReference type="Gene3D" id="2.60.40.10">
    <property type="entry name" value="Immunoglobulins"/>
    <property type="match status" value="1"/>
</dbReference>
<feature type="signal peptide" evidence="1">
    <location>
        <begin position="1"/>
        <end position="20"/>
    </location>
</feature>
<dbReference type="PANTHER" id="PTHR30251:SF4">
    <property type="entry name" value="SLR1668 PROTEIN"/>
    <property type="match status" value="1"/>
</dbReference>
<evidence type="ECO:0000313" key="3">
    <source>
        <dbReference type="EMBL" id="SQD76991.1"/>
    </source>
</evidence>
<keyword evidence="4" id="KW-1185">Reference proteome</keyword>
<name>A0A330LLZ0_9GAMM</name>
<dbReference type="SUPFAM" id="SSF49354">
    <property type="entry name" value="PapD-like"/>
    <property type="match status" value="1"/>
</dbReference>
<evidence type="ECO:0000259" key="2">
    <source>
        <dbReference type="Pfam" id="PF00345"/>
    </source>
</evidence>
<dbReference type="AlphaFoldDB" id="A0A330LLZ0"/>
<feature type="domain" description="Pili assembly chaperone N-terminal" evidence="2">
    <location>
        <begin position="34"/>
        <end position="143"/>
    </location>
</feature>
<gene>
    <name evidence="3" type="ORF">MORIYA_0513</name>
</gene>
<evidence type="ECO:0000256" key="1">
    <source>
        <dbReference type="SAM" id="SignalP"/>
    </source>
</evidence>
<dbReference type="InterPro" id="IPR013783">
    <property type="entry name" value="Ig-like_fold"/>
</dbReference>
<dbReference type="Proteomes" id="UP000250163">
    <property type="component" value="Chromosome MORIYA"/>
</dbReference>
<reference evidence="4" key="1">
    <citation type="submission" date="2018-05" db="EMBL/GenBank/DDBJ databases">
        <authorList>
            <person name="Cea G.-C."/>
            <person name="William W."/>
        </authorList>
    </citation>
    <scope>NUCLEOTIDE SEQUENCE [LARGE SCALE GENOMIC DNA]</scope>
    <source>
        <strain evidence="4">DB21MT 5</strain>
    </source>
</reference>
<keyword evidence="1" id="KW-0732">Signal</keyword>
<dbReference type="PANTHER" id="PTHR30251">
    <property type="entry name" value="PILUS ASSEMBLY CHAPERONE"/>
    <property type="match status" value="1"/>
</dbReference>
<accession>A0A330LLZ0</accession>
<evidence type="ECO:0000313" key="4">
    <source>
        <dbReference type="Proteomes" id="UP000250163"/>
    </source>
</evidence>
<dbReference type="OrthoDB" id="5871680at2"/>
<protein>
    <submittedName>
        <fullName evidence="3">P pilus assembly protein, chaperone PapD</fullName>
    </submittedName>
</protein>
<sequence>MRLFAILLTALLLHSPASYAFELFPMVTFFSDQGSKSERFYQVSNTSGQPLPLEIFVKQRYISGQESEQLIDSDDFFVFPPQALIQPGKTQMVKVKYIGEPAKISKSYRIIFSQLPIKDNATKNSIKMLFQIGALVFVSPNHVQNSVTAKITYQDGIPSQMQVTNQGTGVIVIPKLSFSVTSDHASHTWKWQDIKHLFNRQFLVPGEIASIAVDSLLSSQDNSASVTITAE</sequence>
<dbReference type="GO" id="GO:0030288">
    <property type="term" value="C:outer membrane-bounded periplasmic space"/>
    <property type="evidence" value="ECO:0007669"/>
    <property type="project" value="InterPro"/>
</dbReference>
<dbReference type="InterPro" id="IPR050643">
    <property type="entry name" value="Periplasmic_pilus_chap"/>
</dbReference>
<feature type="chain" id="PRO_5016254092" evidence="1">
    <location>
        <begin position="21"/>
        <end position="231"/>
    </location>
</feature>
<dbReference type="Pfam" id="PF00345">
    <property type="entry name" value="PapD_N"/>
    <property type="match status" value="1"/>
</dbReference>
<proteinExistence type="predicted"/>
<organism evidence="3 4">
    <name type="scientific">Moritella yayanosii</name>
    <dbReference type="NCBI Taxonomy" id="69539"/>
    <lineage>
        <taxon>Bacteria</taxon>
        <taxon>Pseudomonadati</taxon>
        <taxon>Pseudomonadota</taxon>
        <taxon>Gammaproteobacteria</taxon>
        <taxon>Alteromonadales</taxon>
        <taxon>Moritellaceae</taxon>
        <taxon>Moritella</taxon>
    </lineage>
</organism>
<dbReference type="EMBL" id="LS483250">
    <property type="protein sequence ID" value="SQD76991.1"/>
    <property type="molecule type" value="Genomic_DNA"/>
</dbReference>
<dbReference type="RefSeq" id="WP_112712409.1">
    <property type="nucleotide sequence ID" value="NZ_LS483250.1"/>
</dbReference>
<dbReference type="InterPro" id="IPR008962">
    <property type="entry name" value="PapD-like_sf"/>
</dbReference>
<dbReference type="GO" id="GO:0071555">
    <property type="term" value="P:cell wall organization"/>
    <property type="evidence" value="ECO:0007669"/>
    <property type="project" value="InterPro"/>
</dbReference>
<dbReference type="KEGG" id="mya:MORIYA_0513"/>
<dbReference type="InterPro" id="IPR016147">
    <property type="entry name" value="Pili_assmbl_chaperone_N"/>
</dbReference>